<organism evidence="2">
    <name type="scientific">Colletotrichum graminicola (strain M1.001 / M2 / FGSC 10212)</name>
    <name type="common">Maize anthracnose fungus</name>
    <name type="synonym">Glomerella graminicola</name>
    <dbReference type="NCBI Taxonomy" id="645133"/>
    <lineage>
        <taxon>Eukaryota</taxon>
        <taxon>Fungi</taxon>
        <taxon>Dikarya</taxon>
        <taxon>Ascomycota</taxon>
        <taxon>Pezizomycotina</taxon>
        <taxon>Sordariomycetes</taxon>
        <taxon>Hypocreomycetidae</taxon>
        <taxon>Glomerellales</taxon>
        <taxon>Glomerellaceae</taxon>
        <taxon>Colletotrichum</taxon>
        <taxon>Colletotrichum graminicola species complex</taxon>
    </lineage>
</organism>
<dbReference type="HOGENOM" id="CLU_1758666_0_0_1"/>
<accession>E3QYB0</accession>
<dbReference type="VEuPathDB" id="FungiDB:GLRG_10957"/>
<evidence type="ECO:0000313" key="2">
    <source>
        <dbReference type="Proteomes" id="UP000008782"/>
    </source>
</evidence>
<sequence>MGSGCSCFFPSSFPLSYSFVSPQKIATKDMMGRLDFRLETRGAAQQCFFCYFLLALLLSRDRQKRGGVGKREGLMTKRLAREKKKKRKKSNPPFICLKKRSVIFSGILDGSKGYISRGWACPSETPSHEPNLARCRWLFHVWRGGGRS</sequence>
<dbReference type="EMBL" id="GG697401">
    <property type="protein sequence ID" value="EFQ35848.1"/>
    <property type="molecule type" value="Genomic_DNA"/>
</dbReference>
<reference evidence="2" key="1">
    <citation type="journal article" date="2012" name="Nat. Genet.">
        <title>Lifestyle transitions in plant pathogenic Colletotrichum fungi deciphered by genome and transcriptome analyses.</title>
        <authorList>
            <person name="O'Connell R.J."/>
            <person name="Thon M.R."/>
            <person name="Hacquard S."/>
            <person name="Amyotte S.G."/>
            <person name="Kleemann J."/>
            <person name="Torres M.F."/>
            <person name="Damm U."/>
            <person name="Buiate E.A."/>
            <person name="Epstein L."/>
            <person name="Alkan N."/>
            <person name="Altmueller J."/>
            <person name="Alvarado-Balderrama L."/>
            <person name="Bauser C.A."/>
            <person name="Becker C."/>
            <person name="Birren B.W."/>
            <person name="Chen Z."/>
            <person name="Choi J."/>
            <person name="Crouch J.A."/>
            <person name="Duvick J.P."/>
            <person name="Farman M.A."/>
            <person name="Gan P."/>
            <person name="Heiman D."/>
            <person name="Henrissat B."/>
            <person name="Howard R.J."/>
            <person name="Kabbage M."/>
            <person name="Koch C."/>
            <person name="Kracher B."/>
            <person name="Kubo Y."/>
            <person name="Law A.D."/>
            <person name="Lebrun M.-H."/>
            <person name="Lee Y.-H."/>
            <person name="Miyara I."/>
            <person name="Moore N."/>
            <person name="Neumann U."/>
            <person name="Nordstroem K."/>
            <person name="Panaccione D.G."/>
            <person name="Panstruga R."/>
            <person name="Place M."/>
            <person name="Proctor R.H."/>
            <person name="Prusky D."/>
            <person name="Rech G."/>
            <person name="Reinhardt R."/>
            <person name="Rollins J.A."/>
            <person name="Rounsley S."/>
            <person name="Schardl C.L."/>
            <person name="Schwartz D.C."/>
            <person name="Shenoy N."/>
            <person name="Shirasu K."/>
            <person name="Sikhakolli U.R."/>
            <person name="Stueber K."/>
            <person name="Sukno S.A."/>
            <person name="Sweigard J.A."/>
            <person name="Takano Y."/>
            <person name="Takahara H."/>
            <person name="Trail F."/>
            <person name="van der Does H.C."/>
            <person name="Voll L.M."/>
            <person name="Will I."/>
            <person name="Young S."/>
            <person name="Zeng Q."/>
            <person name="Zhang J."/>
            <person name="Zhou S."/>
            <person name="Dickman M.B."/>
            <person name="Schulze-Lefert P."/>
            <person name="Ver Loren van Themaat E."/>
            <person name="Ma L.-J."/>
            <person name="Vaillancourt L.J."/>
        </authorList>
    </citation>
    <scope>NUCLEOTIDE SEQUENCE [LARGE SCALE GENOMIC DNA]</scope>
    <source>
        <strain evidence="2">M1.001 / M2 / FGSC 10212</strain>
    </source>
</reference>
<evidence type="ECO:0000313" key="1">
    <source>
        <dbReference type="EMBL" id="EFQ35848.1"/>
    </source>
</evidence>
<dbReference type="Proteomes" id="UP000008782">
    <property type="component" value="Unassembled WGS sequence"/>
</dbReference>
<keyword evidence="2" id="KW-1185">Reference proteome</keyword>
<protein>
    <submittedName>
        <fullName evidence="1">Uncharacterized protein</fullName>
    </submittedName>
</protein>
<dbReference type="GeneID" id="24416322"/>
<proteinExistence type="predicted"/>
<dbReference type="AlphaFoldDB" id="E3QYB0"/>
<dbReference type="RefSeq" id="XP_008099868.1">
    <property type="nucleotide sequence ID" value="XM_008101677.1"/>
</dbReference>
<gene>
    <name evidence="1" type="ORF">GLRG_10957</name>
</gene>
<name>E3QYB0_COLGM</name>